<sequence length="824" mass="88420">MPLTVMSASIRQHSPTTDIMNKRSTNLIWLIGSLALAAVCLYLLLPLLCEKYVLPQLTRSLPFSIRTITLSTLSPTTISGTVELHQQDREVLSLPRFELNYTLSSLKNREIDSLLLESVTLNLETDGDTIYLTPPPAVSHQRDGHSGISLSAWPLAVRTVKIKNGVIILHSKDGGAENAITLLLNGSAALDFATMADGSKVLRSISATVQTGGNTALTARLEANSNEGGENIDIAATIPNLAQLLPRRGAAGNVDTEGSLDLTLNLRLHNFRQLVSFQLSALLDNFRLSSHGTSITQQSPENPVTIRLTGDSKKIDYSLTNLALATVRQIDLASDGTITVQDQTTAAAGSVTVTVNEEVVPTFAADYTATIDRKGSSIDLAVTTGPMTVGNRFSSGPVTVHTFLDMNQTGVRGRIEGSTPALTELQRDLRASGVAFTFPFQFPPPSAKSPPRAGTVTVDNLSLGNTSLATFSSTLTQLSGEPGIGFQSTLTSDFDNRMTVNCNGEALLNFPLKLSCTLPATPFDSSLLPPPLLPPGIPRITGTIEAAVDAEHDTSALRAEATVSFYGGTVIKGDTVLSGIDVKVSFPDLPKFRSAPGQICTIGNISSGTIDMGGAIFSFRTEDANSLFIEKGQVSWCGGKVELGSLLLTRDMDRLSTTLYCDRLGFTDLLSQFGVEETEGEGALNGKIPISWGKEGLVFDDGFLFSTPGDGGIVKFGNTRQLQQGMAGMNQSAYLDYSLMALENFAYNWTRLKLNTIDDNLLLTMELDGKPAAPLPFGYNKGRIVASSRGPGIQHPIRLDVNFTVPLRDLFRYGKNFQSLMENM</sequence>
<keyword evidence="1" id="KW-1133">Transmembrane helix</keyword>
<accession>A0A1H0ND46</accession>
<name>A0A1H0ND46_9BACT</name>
<keyword evidence="1" id="KW-0472">Membrane</keyword>
<feature type="transmembrane region" description="Helical" evidence="1">
    <location>
        <begin position="27"/>
        <end position="48"/>
    </location>
</feature>
<evidence type="ECO:0000256" key="1">
    <source>
        <dbReference type="SAM" id="Phobius"/>
    </source>
</evidence>
<protein>
    <submittedName>
        <fullName evidence="2">Dicarboxylate transport</fullName>
    </submittedName>
</protein>
<organism evidence="2 3">
    <name type="scientific">Desulforhopalus singaporensis</name>
    <dbReference type="NCBI Taxonomy" id="91360"/>
    <lineage>
        <taxon>Bacteria</taxon>
        <taxon>Pseudomonadati</taxon>
        <taxon>Thermodesulfobacteriota</taxon>
        <taxon>Desulfobulbia</taxon>
        <taxon>Desulfobulbales</taxon>
        <taxon>Desulfocapsaceae</taxon>
        <taxon>Desulforhopalus</taxon>
    </lineage>
</organism>
<keyword evidence="1" id="KW-0812">Transmembrane</keyword>
<dbReference type="STRING" id="91360.SAMN05660330_01354"/>
<evidence type="ECO:0000313" key="3">
    <source>
        <dbReference type="Proteomes" id="UP000199073"/>
    </source>
</evidence>
<dbReference type="Proteomes" id="UP000199073">
    <property type="component" value="Unassembled WGS sequence"/>
</dbReference>
<gene>
    <name evidence="2" type="ORF">SAMN05660330_01354</name>
</gene>
<reference evidence="2 3" key="1">
    <citation type="submission" date="2016-10" db="EMBL/GenBank/DDBJ databases">
        <authorList>
            <person name="de Groot N.N."/>
        </authorList>
    </citation>
    <scope>NUCLEOTIDE SEQUENCE [LARGE SCALE GENOMIC DNA]</scope>
    <source>
        <strain evidence="2 3">DSM 12130</strain>
    </source>
</reference>
<keyword evidence="3" id="KW-1185">Reference proteome</keyword>
<evidence type="ECO:0000313" key="2">
    <source>
        <dbReference type="EMBL" id="SDO90659.1"/>
    </source>
</evidence>
<dbReference type="EMBL" id="FNJI01000007">
    <property type="protein sequence ID" value="SDO90659.1"/>
    <property type="molecule type" value="Genomic_DNA"/>
</dbReference>
<dbReference type="AlphaFoldDB" id="A0A1H0ND46"/>
<proteinExistence type="predicted"/>